<dbReference type="GO" id="GO:0070006">
    <property type="term" value="F:metalloaminopeptidase activity"/>
    <property type="evidence" value="ECO:0007669"/>
    <property type="project" value="UniProtKB-UniRule"/>
</dbReference>
<dbReference type="Proteomes" id="UP000193719">
    <property type="component" value="Unassembled WGS sequence"/>
</dbReference>
<dbReference type="InterPro" id="IPR000994">
    <property type="entry name" value="Pept_M24"/>
</dbReference>
<comment type="cofactor">
    <cofactor evidence="10">
        <name>Co(2+)</name>
        <dbReference type="ChEBI" id="CHEBI:48828"/>
    </cofactor>
    <cofactor evidence="10">
        <name>Zn(2+)</name>
        <dbReference type="ChEBI" id="CHEBI:29105"/>
    </cofactor>
    <cofactor evidence="10">
        <name>Mn(2+)</name>
        <dbReference type="ChEBI" id="CHEBI:29035"/>
    </cofactor>
    <cofactor evidence="10">
        <name>Fe(2+)</name>
        <dbReference type="ChEBI" id="CHEBI:29033"/>
    </cofactor>
    <text evidence="10">Binds 2 divalent metal cations per subunit. Has a high-affinity and a low affinity metal-binding site. The true nature of the physiological cofactor is under debate. The enzyme is active with cobalt, zinc, manganese or divalent iron ions.</text>
</comment>
<dbReference type="InterPro" id="IPR001714">
    <property type="entry name" value="Pept_M24_MAP"/>
</dbReference>
<dbReference type="GO" id="GO:0004239">
    <property type="term" value="F:initiator methionyl aminopeptidase activity"/>
    <property type="evidence" value="ECO:0007669"/>
    <property type="project" value="UniProtKB-UniRule"/>
</dbReference>
<evidence type="ECO:0000313" key="12">
    <source>
        <dbReference type="EMBL" id="ORX48125.1"/>
    </source>
</evidence>
<keyword evidence="7" id="KW-0862">Zinc</keyword>
<dbReference type="AlphaFoldDB" id="A0A1Y1V706"/>
<evidence type="ECO:0000256" key="10">
    <source>
        <dbReference type="RuleBase" id="RU003653"/>
    </source>
</evidence>
<dbReference type="NCBIfam" id="TIGR00500">
    <property type="entry name" value="met_pdase_I"/>
    <property type="match status" value="1"/>
</dbReference>
<comment type="caution">
    <text evidence="12">The sequence shown here is derived from an EMBL/GenBank/DDBJ whole genome shotgun (WGS) entry which is preliminary data.</text>
</comment>
<comment type="cofactor">
    <cofactor evidence="8">
        <name>Zn(2+)</name>
        <dbReference type="ChEBI" id="CHEBI:29105"/>
    </cofactor>
    <cofactor evidence="8">
        <name>Co(2+)</name>
        <dbReference type="ChEBI" id="CHEBI:48828"/>
    </cofactor>
    <cofactor evidence="8">
        <name>Mn(2+)</name>
        <dbReference type="ChEBI" id="CHEBI:29035"/>
    </cofactor>
    <cofactor evidence="8">
        <name>Fe(2+)</name>
        <dbReference type="ChEBI" id="CHEBI:29033"/>
    </cofactor>
    <text evidence="8">Binds 2 divalent metal cations per subunit. Has a high-affinity and a low affinity metal-binding site. The true nature of the physiological cofactor is under debate. The enzyme is active with zinc, cobalt, manganese or divalent iron ions. Has high activity with zinc; zinc cofactor is transferred into the active site region by the ZNG1 zinc chaperone.</text>
</comment>
<keyword evidence="5 9" id="KW-0863">Zinc-finger</keyword>
<keyword evidence="2 8" id="KW-0963">Cytoplasm</keyword>
<feature type="binding site" evidence="8">
    <location>
        <position position="272"/>
    </location>
    <ligand>
        <name>Zn(2+)</name>
        <dbReference type="ChEBI" id="CHEBI:29105"/>
        <label>4</label>
        <note>catalytic</note>
    </ligand>
</feature>
<evidence type="ECO:0000259" key="11">
    <source>
        <dbReference type="PROSITE" id="PS52013"/>
    </source>
</evidence>
<evidence type="ECO:0000256" key="7">
    <source>
        <dbReference type="ARBA" id="ARBA00022833"/>
    </source>
</evidence>
<dbReference type="PRINTS" id="PR00599">
    <property type="entry name" value="MAPEPTIDASE"/>
</dbReference>
<keyword evidence="13" id="KW-1185">Reference proteome</keyword>
<evidence type="ECO:0000313" key="13">
    <source>
        <dbReference type="Proteomes" id="UP000193719"/>
    </source>
</evidence>
<feature type="binding site" evidence="8">
    <location>
        <position position="305"/>
    </location>
    <ligand>
        <name>Zn(2+)</name>
        <dbReference type="ChEBI" id="CHEBI:29105"/>
        <label>4</label>
        <note>catalytic</note>
    </ligand>
</feature>
<comment type="function">
    <text evidence="8 10">Cotranslationally removes the N-terminal methionine from nascent proteins. The N-terminal methionine is often cleaved when the second residue in the primary sequence is small and uncharged (Met-Ala-, Cys, Gly, Pro, Ser, Thr, or Val).</text>
</comment>
<dbReference type="PROSITE" id="PS00680">
    <property type="entry name" value="MAP_1"/>
    <property type="match status" value="1"/>
</dbReference>
<feature type="binding site" evidence="8">
    <location>
        <position position="336"/>
    </location>
    <ligand>
        <name>Zn(2+)</name>
        <dbReference type="ChEBI" id="CHEBI:29105"/>
        <label>3</label>
    </ligand>
</feature>
<dbReference type="InterPro" id="IPR031615">
    <property type="entry name" value="Zfn-C6H2"/>
</dbReference>
<evidence type="ECO:0000256" key="3">
    <source>
        <dbReference type="ARBA" id="ARBA00022670"/>
    </source>
</evidence>
<organism evidence="12 13">
    <name type="scientific">Piromyces finnis</name>
    <dbReference type="NCBI Taxonomy" id="1754191"/>
    <lineage>
        <taxon>Eukaryota</taxon>
        <taxon>Fungi</taxon>
        <taxon>Fungi incertae sedis</taxon>
        <taxon>Chytridiomycota</taxon>
        <taxon>Chytridiomycota incertae sedis</taxon>
        <taxon>Neocallimastigomycetes</taxon>
        <taxon>Neocallimastigales</taxon>
        <taxon>Neocallimastigaceae</taxon>
        <taxon>Piromyces</taxon>
    </lineage>
</organism>
<gene>
    <name evidence="12" type="ORF">BCR36DRAFT_413275</name>
</gene>
<evidence type="ECO:0000256" key="9">
    <source>
        <dbReference type="PROSITE-ProRule" id="PRU01357"/>
    </source>
</evidence>
<proteinExistence type="inferred from homology"/>
<feature type="binding site" evidence="8">
    <location>
        <position position="279"/>
    </location>
    <ligand>
        <name>a protein</name>
        <dbReference type="ChEBI" id="CHEBI:16541"/>
    </ligand>
    <ligandPart>
        <name>N-terminal L-methionine residue</name>
        <dbReference type="ChEBI" id="CHEBI:64731"/>
    </ligandPart>
</feature>
<dbReference type="Pfam" id="PF00557">
    <property type="entry name" value="Peptidase_M24"/>
    <property type="match status" value="1"/>
</dbReference>
<dbReference type="Gene3D" id="3.90.230.10">
    <property type="entry name" value="Creatinase/methionine aminopeptidase superfamily"/>
    <property type="match status" value="1"/>
</dbReference>
<dbReference type="PANTHER" id="PTHR43330:SF7">
    <property type="entry name" value="METHIONINE AMINOPEPTIDASE 1"/>
    <property type="match status" value="1"/>
</dbReference>
<evidence type="ECO:0000256" key="2">
    <source>
        <dbReference type="ARBA" id="ARBA00022490"/>
    </source>
</evidence>
<dbReference type="PANTHER" id="PTHR43330">
    <property type="entry name" value="METHIONINE AMINOPEPTIDASE"/>
    <property type="match status" value="1"/>
</dbReference>
<dbReference type="OrthoDB" id="3209743at2759"/>
<dbReference type="SUPFAM" id="SSF55920">
    <property type="entry name" value="Creatinase/aminopeptidase"/>
    <property type="match status" value="1"/>
</dbReference>
<accession>A0A1Y1V706</accession>
<evidence type="ECO:0000256" key="8">
    <source>
        <dbReference type="HAMAP-Rule" id="MF_03174"/>
    </source>
</evidence>
<sequence>MVEHTCEKSDCNNSAKLRCPTCKKKNIEGGFFCSQECFKAAWVEHKAVHNVVTPYNPFPNYHFTGTLRPIYPLSPKREVPAHIELPDYAETGYPTSEMQISGDKQIEVITGKELELCRRACEITREVLEEAGKIIRPGITTDEIDRVVHEETIKRDAYPSPLNYMNYPKSVCTSVNECICHGIPDNRKLEDGDIINIDVSCYYKGFHGDSNKTFLVGKVDANGKKLVNVTKESLKRAIEIVKPGVLYREIGNVIEKYVKSQGFSVVRTYCGHGVHRHFHCPPTVCHYAHNKTFGVMKPGHIFTIEPMVNEGSYKDTQWPDEWTAVTVDGKRSAQFEHTILVTETGCEILTAKDNNW</sequence>
<dbReference type="Pfam" id="PF15801">
    <property type="entry name" value="zf-C6H2"/>
    <property type="match status" value="1"/>
</dbReference>
<keyword evidence="1 8" id="KW-0031">Aminopeptidase</keyword>
<reference evidence="12 13" key="2">
    <citation type="submission" date="2016-08" db="EMBL/GenBank/DDBJ databases">
        <title>Pervasive Adenine N6-methylation of Active Genes in Fungi.</title>
        <authorList>
            <consortium name="DOE Joint Genome Institute"/>
            <person name="Mondo S.J."/>
            <person name="Dannebaum R.O."/>
            <person name="Kuo R.C."/>
            <person name="Labutti K."/>
            <person name="Haridas S."/>
            <person name="Kuo A."/>
            <person name="Salamov A."/>
            <person name="Ahrendt S.R."/>
            <person name="Lipzen A."/>
            <person name="Sullivan W."/>
            <person name="Andreopoulos W.B."/>
            <person name="Clum A."/>
            <person name="Lindquist E."/>
            <person name="Daum C."/>
            <person name="Ramamoorthy G.K."/>
            <person name="Gryganskyi A."/>
            <person name="Culley D."/>
            <person name="Magnuson J.K."/>
            <person name="James T.Y."/>
            <person name="O'Malley M.A."/>
            <person name="Stajich J.E."/>
            <person name="Spatafora J.W."/>
            <person name="Visel A."/>
            <person name="Grigoriev I.V."/>
        </authorList>
    </citation>
    <scope>NUCLEOTIDE SEQUENCE [LARGE SCALE GENOMIC DNA]</scope>
    <source>
        <strain evidence="13">finn</strain>
    </source>
</reference>
<feature type="binding site" evidence="8">
    <location>
        <position position="209"/>
    </location>
    <ligand>
        <name>Zn(2+)</name>
        <dbReference type="ChEBI" id="CHEBI:29105"/>
        <label>4</label>
        <note>catalytic</note>
    </ligand>
</feature>
<evidence type="ECO:0000256" key="1">
    <source>
        <dbReference type="ARBA" id="ARBA00022438"/>
    </source>
</evidence>
<comment type="similarity">
    <text evidence="8 9">Belongs to the peptidase M24A family. Methionine aminopeptidase type 1 subfamily.</text>
</comment>
<keyword evidence="3 8" id="KW-0645">Protease</keyword>
<dbReference type="PROSITE" id="PS52013">
    <property type="entry name" value="ZF_C6H2"/>
    <property type="match status" value="1"/>
</dbReference>
<name>A0A1Y1V706_9FUNG</name>
<dbReference type="STRING" id="1754191.A0A1Y1V706"/>
<dbReference type="EC" id="3.4.11.18" evidence="10"/>
<evidence type="ECO:0000256" key="6">
    <source>
        <dbReference type="ARBA" id="ARBA00022801"/>
    </source>
</evidence>
<comment type="catalytic activity">
    <reaction evidence="8 10">
        <text>Release of N-terminal amino acids, preferentially methionine, from peptides and arylamides.</text>
        <dbReference type="EC" id="3.4.11.18"/>
    </reaction>
</comment>
<comment type="subcellular location">
    <subcellularLocation>
        <location evidence="8">Cytoplasm</location>
    </subcellularLocation>
</comment>
<reference evidence="12 13" key="1">
    <citation type="submission" date="2016-08" db="EMBL/GenBank/DDBJ databases">
        <title>Genomes of anaerobic fungi encode conserved fungal cellulosomes for biomass hydrolysis.</title>
        <authorList>
            <consortium name="DOE Joint Genome Institute"/>
            <person name="Haitjema C.H."/>
            <person name="Gilmore S.P."/>
            <person name="Henske J.K."/>
            <person name="Solomon K.V."/>
            <person name="De Groot R."/>
            <person name="Kuo A."/>
            <person name="Mondo S.J."/>
            <person name="Salamov A.A."/>
            <person name="Labutti K."/>
            <person name="Zhao Z."/>
            <person name="Chiniquy J."/>
            <person name="Barry K."/>
            <person name="Brewer H.M."/>
            <person name="Purvine S.O."/>
            <person name="Wright A.T."/>
            <person name="Boxma B."/>
            <person name="Van Alen T."/>
            <person name="Hackstein J.H."/>
            <person name="Baker S.E."/>
            <person name="Grigoriev I.V."/>
            <person name="O'Malley M.A."/>
        </authorList>
    </citation>
    <scope>NUCLEOTIDE SEQUENCE [LARGE SCALE GENOMIC DNA]</scope>
    <source>
        <strain evidence="13">finn</strain>
    </source>
</reference>
<protein>
    <recommendedName>
        <fullName evidence="10">Methionine aminopeptidase</fullName>
        <ecNumber evidence="10">3.4.11.18</ecNumber>
    </recommendedName>
</protein>
<feature type="domain" description="C6H2-type" evidence="11">
    <location>
        <begin position="3"/>
        <end position="56"/>
    </location>
</feature>
<dbReference type="GO" id="GO:0016485">
    <property type="term" value="P:protein processing"/>
    <property type="evidence" value="ECO:0007669"/>
    <property type="project" value="EnsemblFungi"/>
</dbReference>
<dbReference type="GO" id="GO:0022626">
    <property type="term" value="C:cytosolic ribosome"/>
    <property type="evidence" value="ECO:0007669"/>
    <property type="project" value="EnsemblFungi"/>
</dbReference>
<keyword evidence="4 8" id="KW-0479">Metal-binding</keyword>
<feature type="binding site" evidence="8">
    <location>
        <position position="336"/>
    </location>
    <ligand>
        <name>Zn(2+)</name>
        <dbReference type="ChEBI" id="CHEBI:29105"/>
        <label>4</label>
        <note>catalytic</note>
    </ligand>
</feature>
<evidence type="ECO:0000256" key="5">
    <source>
        <dbReference type="ARBA" id="ARBA00022771"/>
    </source>
</evidence>
<dbReference type="InterPro" id="IPR002467">
    <property type="entry name" value="Pept_M24A_MAP1"/>
</dbReference>
<dbReference type="HAMAP" id="MF_01974">
    <property type="entry name" value="MetAP_1"/>
    <property type="match status" value="1"/>
</dbReference>
<evidence type="ECO:0000256" key="4">
    <source>
        <dbReference type="ARBA" id="ARBA00022723"/>
    </source>
</evidence>
<feature type="binding site" evidence="8">
    <location>
        <position position="181"/>
    </location>
    <ligand>
        <name>a protein</name>
        <dbReference type="ChEBI" id="CHEBI:16541"/>
    </ligand>
    <ligandPart>
        <name>N-terminal L-methionine residue</name>
        <dbReference type="ChEBI" id="CHEBI:64731"/>
    </ligandPart>
</feature>
<comment type="subunit">
    <text evidence="8">Associates with the 60S ribosomal subunit of the 80S translational complex.</text>
</comment>
<dbReference type="EMBL" id="MCFH01000028">
    <property type="protein sequence ID" value="ORX48125.1"/>
    <property type="molecule type" value="Genomic_DNA"/>
</dbReference>
<dbReference type="InterPro" id="IPR036005">
    <property type="entry name" value="Creatinase/aminopeptidase-like"/>
</dbReference>
<dbReference type="CDD" id="cd01086">
    <property type="entry name" value="MetAP1"/>
    <property type="match status" value="1"/>
</dbReference>
<dbReference type="GO" id="GO:0010629">
    <property type="term" value="P:negative regulation of gene expression"/>
    <property type="evidence" value="ECO:0007669"/>
    <property type="project" value="EnsemblFungi"/>
</dbReference>
<dbReference type="GO" id="GO:0003729">
    <property type="term" value="F:mRNA binding"/>
    <property type="evidence" value="ECO:0007669"/>
    <property type="project" value="EnsemblFungi"/>
</dbReference>
<keyword evidence="6 8" id="KW-0378">Hydrolase</keyword>
<feature type="binding site" evidence="8">
    <location>
        <position position="198"/>
    </location>
    <ligand>
        <name>Zn(2+)</name>
        <dbReference type="ChEBI" id="CHEBI:29105"/>
        <label>3</label>
    </ligand>
</feature>
<dbReference type="GO" id="GO:0008270">
    <property type="term" value="F:zinc ion binding"/>
    <property type="evidence" value="ECO:0007669"/>
    <property type="project" value="UniProtKB-KW"/>
</dbReference>
<feature type="binding site" evidence="8">
    <location>
        <position position="209"/>
    </location>
    <ligand>
        <name>Zn(2+)</name>
        <dbReference type="ChEBI" id="CHEBI:29105"/>
        <label>3</label>
    </ligand>
</feature>